<dbReference type="EMBL" id="JBICBM010000004">
    <property type="protein sequence ID" value="MFF9882110.1"/>
    <property type="molecule type" value="Genomic_DNA"/>
</dbReference>
<keyword evidence="2" id="KW-1185">Reference proteome</keyword>
<comment type="caution">
    <text evidence="1">The sequence shown here is derived from an EMBL/GenBank/DDBJ whole genome shotgun (WGS) entry which is preliminary data.</text>
</comment>
<organism evidence="1 2">
    <name type="scientific">Streptomyces eurythermus</name>
    <dbReference type="NCBI Taxonomy" id="42237"/>
    <lineage>
        <taxon>Bacteria</taxon>
        <taxon>Bacillati</taxon>
        <taxon>Actinomycetota</taxon>
        <taxon>Actinomycetes</taxon>
        <taxon>Kitasatosporales</taxon>
        <taxon>Streptomycetaceae</taxon>
        <taxon>Streptomyces</taxon>
    </lineage>
</organism>
<dbReference type="Proteomes" id="UP001603418">
    <property type="component" value="Unassembled WGS sequence"/>
</dbReference>
<dbReference type="RefSeq" id="WP_167345754.1">
    <property type="nucleotide sequence ID" value="NZ_JBFACJ010000027.1"/>
</dbReference>
<gene>
    <name evidence="1" type="ORF">ACF1HC_10935</name>
</gene>
<proteinExistence type="predicted"/>
<name>A0ABW6YTG7_9ACTN</name>
<sequence length="51" mass="5725">MPFSTRIRREGLELAVRWRHYAPAGLGAEVLVAGIREDLQREPAVQEPGQP</sequence>
<protein>
    <submittedName>
        <fullName evidence="1">Uncharacterized protein</fullName>
    </submittedName>
</protein>
<evidence type="ECO:0000313" key="2">
    <source>
        <dbReference type="Proteomes" id="UP001603418"/>
    </source>
</evidence>
<evidence type="ECO:0000313" key="1">
    <source>
        <dbReference type="EMBL" id="MFF9882110.1"/>
    </source>
</evidence>
<accession>A0ABW6YTG7</accession>
<reference evidence="1 2" key="1">
    <citation type="submission" date="2024-10" db="EMBL/GenBank/DDBJ databases">
        <title>The Natural Products Discovery Center: Release of the First 8490 Sequenced Strains for Exploring Actinobacteria Biosynthetic Diversity.</title>
        <authorList>
            <person name="Kalkreuter E."/>
            <person name="Kautsar S.A."/>
            <person name="Yang D."/>
            <person name="Bader C.D."/>
            <person name="Teijaro C.N."/>
            <person name="Fluegel L."/>
            <person name="Davis C.M."/>
            <person name="Simpson J.R."/>
            <person name="Lauterbach L."/>
            <person name="Steele A.D."/>
            <person name="Gui C."/>
            <person name="Meng S."/>
            <person name="Li G."/>
            <person name="Viehrig K."/>
            <person name="Ye F."/>
            <person name="Su P."/>
            <person name="Kiefer A.F."/>
            <person name="Nichols A."/>
            <person name="Cepeda A.J."/>
            <person name="Yan W."/>
            <person name="Fan B."/>
            <person name="Jiang Y."/>
            <person name="Adhikari A."/>
            <person name="Zheng C.-J."/>
            <person name="Schuster L."/>
            <person name="Cowan T.M."/>
            <person name="Smanski M.J."/>
            <person name="Chevrette M.G."/>
            <person name="De Carvalho L.P.S."/>
            <person name="Shen B."/>
        </authorList>
    </citation>
    <scope>NUCLEOTIDE SEQUENCE [LARGE SCALE GENOMIC DNA]</scope>
    <source>
        <strain evidence="1 2">NPDC013366</strain>
    </source>
</reference>